<dbReference type="PANTHER" id="PTHR43355:SF2">
    <property type="entry name" value="FLAVIN REDUCTASE (NADPH)"/>
    <property type="match status" value="1"/>
</dbReference>
<dbReference type="AlphaFoldDB" id="A0A428Z1Z2"/>
<comment type="caution">
    <text evidence="2">The sequence shown here is derived from an EMBL/GenBank/DDBJ whole genome shotgun (WGS) entry which is preliminary data.</text>
</comment>
<dbReference type="PANTHER" id="PTHR43355">
    <property type="entry name" value="FLAVIN REDUCTASE (NADPH)"/>
    <property type="match status" value="1"/>
</dbReference>
<dbReference type="GO" id="GO:0016646">
    <property type="term" value="F:oxidoreductase activity, acting on the CH-NH group of donors, NAD or NADP as acceptor"/>
    <property type="evidence" value="ECO:0007669"/>
    <property type="project" value="TreeGrafter"/>
</dbReference>
<evidence type="ECO:0000313" key="2">
    <source>
        <dbReference type="EMBL" id="RSM79021.1"/>
    </source>
</evidence>
<reference evidence="2 3" key="1">
    <citation type="submission" date="2018-05" db="EMBL/GenBank/DDBJ databases">
        <title>Evolution of GPA BGCs.</title>
        <authorList>
            <person name="Waglechner N."/>
            <person name="Wright G.D."/>
        </authorList>
    </citation>
    <scope>NUCLEOTIDE SEQUENCE [LARGE SCALE GENOMIC DNA]</scope>
    <source>
        <strain evidence="2 3">A82846</strain>
    </source>
</reference>
<dbReference type="InterPro" id="IPR016040">
    <property type="entry name" value="NAD(P)-bd_dom"/>
</dbReference>
<feature type="domain" description="NAD(P)-binding" evidence="1">
    <location>
        <begin position="7"/>
        <end position="194"/>
    </location>
</feature>
<evidence type="ECO:0000313" key="3">
    <source>
        <dbReference type="Proteomes" id="UP000287547"/>
    </source>
</evidence>
<dbReference type="Pfam" id="PF13460">
    <property type="entry name" value="NAD_binding_10"/>
    <property type="match status" value="1"/>
</dbReference>
<proteinExistence type="predicted"/>
<dbReference type="InterPro" id="IPR051606">
    <property type="entry name" value="Polyketide_Oxido-like"/>
</dbReference>
<dbReference type="SUPFAM" id="SSF51735">
    <property type="entry name" value="NAD(P)-binding Rossmann-fold domains"/>
    <property type="match status" value="1"/>
</dbReference>
<dbReference type="Proteomes" id="UP000287547">
    <property type="component" value="Unassembled WGS sequence"/>
</dbReference>
<organism evidence="2 3">
    <name type="scientific">Kibdelosporangium aridum</name>
    <dbReference type="NCBI Taxonomy" id="2030"/>
    <lineage>
        <taxon>Bacteria</taxon>
        <taxon>Bacillati</taxon>
        <taxon>Actinomycetota</taxon>
        <taxon>Actinomycetes</taxon>
        <taxon>Pseudonocardiales</taxon>
        <taxon>Pseudonocardiaceae</taxon>
        <taxon>Kibdelosporangium</taxon>
    </lineage>
</organism>
<sequence length="205" mass="21595">MRMTVFGAGGTAGRRVVAEALSRNHDVTAVVRDPARYSDLAAVAGDASNTDDVTRLTEGQDVAILATRPAPGSEHEAATTTKAVLAGIAPGVRLLVIGGASTLTLPGGGYVMDAPDFPGELQPIALASAQQLDVCRAETSADWVYLSPPIVLEPGVRTGKYRVGKDEALVNAEGWSFISMEDLAVAVLDELEQPRHHRTRFTVGY</sequence>
<accession>A0A428Z1Z2</accession>
<protein>
    <submittedName>
        <fullName evidence="2">NADH-flavin reductase</fullName>
    </submittedName>
</protein>
<dbReference type="Gene3D" id="3.40.50.720">
    <property type="entry name" value="NAD(P)-binding Rossmann-like Domain"/>
    <property type="match status" value="1"/>
</dbReference>
<dbReference type="EMBL" id="QHKI01000034">
    <property type="protein sequence ID" value="RSM79021.1"/>
    <property type="molecule type" value="Genomic_DNA"/>
</dbReference>
<name>A0A428Z1Z2_KIBAR</name>
<gene>
    <name evidence="2" type="ORF">DMH04_32650</name>
</gene>
<dbReference type="OrthoDB" id="3191258at2"/>
<evidence type="ECO:0000259" key="1">
    <source>
        <dbReference type="Pfam" id="PF13460"/>
    </source>
</evidence>
<dbReference type="InterPro" id="IPR036291">
    <property type="entry name" value="NAD(P)-bd_dom_sf"/>
</dbReference>